<comment type="caution">
    <text evidence="1">The sequence shown here is derived from an EMBL/GenBank/DDBJ whole genome shotgun (WGS) entry which is preliminary data.</text>
</comment>
<evidence type="ECO:0000313" key="2">
    <source>
        <dbReference type="Proteomes" id="UP000824469"/>
    </source>
</evidence>
<organism evidence="1 2">
    <name type="scientific">Taxus chinensis</name>
    <name type="common">Chinese yew</name>
    <name type="synonym">Taxus wallichiana var. chinensis</name>
    <dbReference type="NCBI Taxonomy" id="29808"/>
    <lineage>
        <taxon>Eukaryota</taxon>
        <taxon>Viridiplantae</taxon>
        <taxon>Streptophyta</taxon>
        <taxon>Embryophyta</taxon>
        <taxon>Tracheophyta</taxon>
        <taxon>Spermatophyta</taxon>
        <taxon>Pinopsida</taxon>
        <taxon>Pinidae</taxon>
        <taxon>Conifers II</taxon>
        <taxon>Cupressales</taxon>
        <taxon>Taxaceae</taxon>
        <taxon>Taxus</taxon>
    </lineage>
</organism>
<dbReference type="Proteomes" id="UP000824469">
    <property type="component" value="Unassembled WGS sequence"/>
</dbReference>
<dbReference type="OMA" id="REWVNSA"/>
<dbReference type="PANTHER" id="PTHR48055:SF57">
    <property type="entry name" value="PROTEIN KINASE DOMAIN-CONTAINING PROTEIN"/>
    <property type="match status" value="1"/>
</dbReference>
<dbReference type="PANTHER" id="PTHR48055">
    <property type="entry name" value="LEUCINE-RICH REPEAT RECEPTOR PROTEIN KINASE EMS1"/>
    <property type="match status" value="1"/>
</dbReference>
<gene>
    <name evidence="1" type="ORF">KI387_007291</name>
</gene>
<dbReference type="GO" id="GO:0016020">
    <property type="term" value="C:membrane"/>
    <property type="evidence" value="ECO:0007669"/>
    <property type="project" value="TreeGrafter"/>
</dbReference>
<accession>A0AA38GRK8</accession>
<dbReference type="SUPFAM" id="SSF56112">
    <property type="entry name" value="Protein kinase-like (PK-like)"/>
    <property type="match status" value="1"/>
</dbReference>
<dbReference type="InterPro" id="IPR051564">
    <property type="entry name" value="LRR_receptor-like_kinase"/>
</dbReference>
<evidence type="ECO:0000313" key="1">
    <source>
        <dbReference type="EMBL" id="KAH9327113.1"/>
    </source>
</evidence>
<dbReference type="InterPro" id="IPR011009">
    <property type="entry name" value="Kinase-like_dom_sf"/>
</dbReference>
<feature type="non-terminal residue" evidence="1">
    <location>
        <position position="1"/>
    </location>
</feature>
<protein>
    <recommendedName>
        <fullName evidence="3">Protein kinase domain-containing protein</fullName>
    </recommendedName>
</protein>
<reference evidence="1 2" key="1">
    <citation type="journal article" date="2021" name="Nat. Plants">
        <title>The Taxus genome provides insights into paclitaxel biosynthesis.</title>
        <authorList>
            <person name="Xiong X."/>
            <person name="Gou J."/>
            <person name="Liao Q."/>
            <person name="Li Y."/>
            <person name="Zhou Q."/>
            <person name="Bi G."/>
            <person name="Li C."/>
            <person name="Du R."/>
            <person name="Wang X."/>
            <person name="Sun T."/>
            <person name="Guo L."/>
            <person name="Liang H."/>
            <person name="Lu P."/>
            <person name="Wu Y."/>
            <person name="Zhang Z."/>
            <person name="Ro D.K."/>
            <person name="Shang Y."/>
            <person name="Huang S."/>
            <person name="Yan J."/>
        </authorList>
    </citation>
    <scope>NUCLEOTIDE SEQUENCE [LARGE SCALE GENOMIC DNA]</scope>
    <source>
        <strain evidence="1">Ta-2019</strain>
    </source>
</reference>
<dbReference type="EMBL" id="JAHRHJ020000002">
    <property type="protein sequence ID" value="KAH9327113.1"/>
    <property type="molecule type" value="Genomic_DNA"/>
</dbReference>
<keyword evidence="2" id="KW-1185">Reference proteome</keyword>
<proteinExistence type="predicted"/>
<dbReference type="AlphaFoldDB" id="A0AA38GRK8"/>
<sequence>YGLGGRVSTEGDVYSYGILLLEMLSRKRPTNDVFVGDLTLREWVNSAFPNSLVEVLDRSLLGKIASNEMGVRDSDDIEQAVPHRA</sequence>
<dbReference type="Gene3D" id="1.10.510.10">
    <property type="entry name" value="Transferase(Phosphotransferase) domain 1"/>
    <property type="match status" value="1"/>
</dbReference>
<name>A0AA38GRK8_TAXCH</name>
<evidence type="ECO:0008006" key="3">
    <source>
        <dbReference type="Google" id="ProtNLM"/>
    </source>
</evidence>